<gene>
    <name evidence="11" type="ORF">O3P69_005414</name>
</gene>
<keyword evidence="7" id="KW-0472">Membrane</keyword>
<sequence length="534" mass="61530">MPFESIHESYINSHRLSLVSSLLPSSHPSLRPSLPASLLPSLPAALPPYLPPALGWLRLGASFSLSSRQCGSRRDGMRRPALAPPPFRDLACNYSQWESHSIVSGMRCATDKASRVALTLLLVLFMVYLVRNGSEDPAAKTLQLNLAEEKPAVQDNNDDLESPDTTARPSRPTPMAGLRPYTVIKNKVYYLDVTPPPTANGEAMLEHSEAKALKHLNYSKYNPEERQYLQGHVDVMVERAKQVKHACVNPPPSRHRIPNFVWDTNHNVIWCPNYKVASTTWMINFLKLVHFNDDNPNIPTDITPERREQLKYSARFGAKHYEVYKKYPSPATWQEKMDVLRNSARVIIVRHPFTRILSAYRDKMIKLKPLPAKFKFRELQKKIIKEYRPRDSPETSPFPTFPEFVQHIIDFTKDFINAEAWRKNVKCWVPFWAQCNVCSMDYNVIMKLETMSADERFLITLSDMEELKKTEGEWRHLRNVSSTEAAPDFYRQLTTRQMLDLHQRYKFDFDLFGYTLDAYLPLATDAPAHSHLLS</sequence>
<evidence type="ECO:0000256" key="6">
    <source>
        <dbReference type="ARBA" id="ARBA00023034"/>
    </source>
</evidence>
<dbReference type="GO" id="GO:0008146">
    <property type="term" value="F:sulfotransferase activity"/>
    <property type="evidence" value="ECO:0007669"/>
    <property type="project" value="InterPro"/>
</dbReference>
<evidence type="ECO:0000256" key="3">
    <source>
        <dbReference type="ARBA" id="ARBA00022679"/>
    </source>
</evidence>
<keyword evidence="9" id="KW-0735">Signal-anchor</keyword>
<dbReference type="EMBL" id="JARAKH010000016">
    <property type="protein sequence ID" value="KAK8396354.1"/>
    <property type="molecule type" value="Genomic_DNA"/>
</dbReference>
<keyword evidence="5" id="KW-1133">Transmembrane helix</keyword>
<dbReference type="EC" id="2.8.2.-" evidence="9"/>
<organism evidence="11 12">
    <name type="scientific">Scylla paramamosain</name>
    <name type="common">Mud crab</name>
    <dbReference type="NCBI Taxonomy" id="85552"/>
    <lineage>
        <taxon>Eukaryota</taxon>
        <taxon>Metazoa</taxon>
        <taxon>Ecdysozoa</taxon>
        <taxon>Arthropoda</taxon>
        <taxon>Crustacea</taxon>
        <taxon>Multicrustacea</taxon>
        <taxon>Malacostraca</taxon>
        <taxon>Eumalacostraca</taxon>
        <taxon>Eucarida</taxon>
        <taxon>Decapoda</taxon>
        <taxon>Pleocyemata</taxon>
        <taxon>Brachyura</taxon>
        <taxon>Eubrachyura</taxon>
        <taxon>Portunoidea</taxon>
        <taxon>Portunidae</taxon>
        <taxon>Portuninae</taxon>
        <taxon>Scylla</taxon>
    </lineage>
</organism>
<feature type="region of interest" description="Disordered" evidence="10">
    <location>
        <begin position="150"/>
        <end position="177"/>
    </location>
</feature>
<dbReference type="PANTHER" id="PTHR12137">
    <property type="entry name" value="CARBOHYDRATE SULFOTRANSFERASE"/>
    <property type="match status" value="1"/>
</dbReference>
<keyword evidence="9" id="KW-0119">Carbohydrate metabolism</keyword>
<name>A0AAW0U9T9_SCYPA</name>
<accession>A0AAW0U9T9</accession>
<comment type="caution">
    <text evidence="11">The sequence shown here is derived from an EMBL/GenBank/DDBJ whole genome shotgun (WGS) entry which is preliminary data.</text>
</comment>
<evidence type="ECO:0000256" key="4">
    <source>
        <dbReference type="ARBA" id="ARBA00022692"/>
    </source>
</evidence>
<dbReference type="InterPro" id="IPR018011">
    <property type="entry name" value="Carb_sulfotrans_8-10"/>
</dbReference>
<comment type="similarity">
    <text evidence="2 9">Belongs to the sulfotransferase 2 family.</text>
</comment>
<evidence type="ECO:0000256" key="7">
    <source>
        <dbReference type="ARBA" id="ARBA00023136"/>
    </source>
</evidence>
<dbReference type="PANTHER" id="PTHR12137:SF63">
    <property type="entry name" value="CARBOHYDRATE SULFOTRANSFERASE"/>
    <property type="match status" value="1"/>
</dbReference>
<evidence type="ECO:0000256" key="10">
    <source>
        <dbReference type="SAM" id="MobiDB-lite"/>
    </source>
</evidence>
<comment type="subcellular location">
    <subcellularLocation>
        <location evidence="1 9">Golgi apparatus membrane</location>
        <topology evidence="1 9">Single-pass type II membrane protein</topology>
    </subcellularLocation>
</comment>
<reference evidence="11 12" key="1">
    <citation type="submission" date="2023-03" db="EMBL/GenBank/DDBJ databases">
        <title>High-quality genome of Scylla paramamosain provides insights in environmental adaptation.</title>
        <authorList>
            <person name="Zhang L."/>
        </authorList>
    </citation>
    <scope>NUCLEOTIDE SEQUENCE [LARGE SCALE GENOMIC DNA]</scope>
    <source>
        <strain evidence="11">LZ_2023a</strain>
        <tissue evidence="11">Muscle</tissue>
    </source>
</reference>
<keyword evidence="4" id="KW-0812">Transmembrane</keyword>
<dbReference type="Gene3D" id="3.40.50.300">
    <property type="entry name" value="P-loop containing nucleotide triphosphate hydrolases"/>
    <property type="match status" value="1"/>
</dbReference>
<evidence type="ECO:0000256" key="8">
    <source>
        <dbReference type="ARBA" id="ARBA00023180"/>
    </source>
</evidence>
<keyword evidence="3 9" id="KW-0808">Transferase</keyword>
<evidence type="ECO:0000256" key="5">
    <source>
        <dbReference type="ARBA" id="ARBA00022989"/>
    </source>
</evidence>
<evidence type="ECO:0000256" key="9">
    <source>
        <dbReference type="RuleBase" id="RU364020"/>
    </source>
</evidence>
<dbReference type="Pfam" id="PF03567">
    <property type="entry name" value="Sulfotransfer_2"/>
    <property type="match status" value="1"/>
</dbReference>
<dbReference type="Proteomes" id="UP001487740">
    <property type="component" value="Unassembled WGS sequence"/>
</dbReference>
<evidence type="ECO:0000256" key="1">
    <source>
        <dbReference type="ARBA" id="ARBA00004323"/>
    </source>
</evidence>
<proteinExistence type="inferred from homology"/>
<protein>
    <recommendedName>
        <fullName evidence="9">Carbohydrate sulfotransferase</fullName>
        <ecNumber evidence="9">2.8.2.-</ecNumber>
    </recommendedName>
</protein>
<dbReference type="InterPro" id="IPR005331">
    <property type="entry name" value="Sulfotransferase"/>
</dbReference>
<dbReference type="GO" id="GO:0016051">
    <property type="term" value="P:carbohydrate biosynthetic process"/>
    <property type="evidence" value="ECO:0007669"/>
    <property type="project" value="InterPro"/>
</dbReference>
<dbReference type="InterPro" id="IPR027417">
    <property type="entry name" value="P-loop_NTPase"/>
</dbReference>
<keyword evidence="6 9" id="KW-0333">Golgi apparatus</keyword>
<evidence type="ECO:0000313" key="12">
    <source>
        <dbReference type="Proteomes" id="UP001487740"/>
    </source>
</evidence>
<evidence type="ECO:0000256" key="2">
    <source>
        <dbReference type="ARBA" id="ARBA00006339"/>
    </source>
</evidence>
<dbReference type="GO" id="GO:0000139">
    <property type="term" value="C:Golgi membrane"/>
    <property type="evidence" value="ECO:0007669"/>
    <property type="project" value="UniProtKB-SubCell"/>
</dbReference>
<dbReference type="AlphaFoldDB" id="A0AAW0U9T9"/>
<evidence type="ECO:0000313" key="11">
    <source>
        <dbReference type="EMBL" id="KAK8396354.1"/>
    </source>
</evidence>
<keyword evidence="12" id="KW-1185">Reference proteome</keyword>
<keyword evidence="8 9" id="KW-0325">Glycoprotein</keyword>